<dbReference type="EMBL" id="VOEI01000001">
    <property type="protein sequence ID" value="TWR28501.1"/>
    <property type="molecule type" value="Genomic_DNA"/>
</dbReference>
<organism evidence="1 2">
    <name type="scientific">Mucilaginibacter achroorhodeus</name>
    <dbReference type="NCBI Taxonomy" id="2599294"/>
    <lineage>
        <taxon>Bacteria</taxon>
        <taxon>Pseudomonadati</taxon>
        <taxon>Bacteroidota</taxon>
        <taxon>Sphingobacteriia</taxon>
        <taxon>Sphingobacteriales</taxon>
        <taxon>Sphingobacteriaceae</taxon>
        <taxon>Mucilaginibacter</taxon>
    </lineage>
</organism>
<proteinExistence type="predicted"/>
<name>A0A563UAU6_9SPHI</name>
<dbReference type="PROSITE" id="PS51257">
    <property type="entry name" value="PROKAR_LIPOPROTEIN"/>
    <property type="match status" value="1"/>
</dbReference>
<dbReference type="RefSeq" id="WP_146269295.1">
    <property type="nucleotide sequence ID" value="NZ_VOEI01000001.1"/>
</dbReference>
<comment type="caution">
    <text evidence="1">The sequence shown here is derived from an EMBL/GenBank/DDBJ whole genome shotgun (WGS) entry which is preliminary data.</text>
</comment>
<evidence type="ECO:0000313" key="1">
    <source>
        <dbReference type="EMBL" id="TWR28501.1"/>
    </source>
</evidence>
<gene>
    <name evidence="1" type="ORF">FPZ42_04595</name>
</gene>
<reference evidence="1 2" key="1">
    <citation type="submission" date="2019-07" db="EMBL/GenBank/DDBJ databases">
        <authorList>
            <person name="Kim J."/>
        </authorList>
    </citation>
    <scope>NUCLEOTIDE SEQUENCE [LARGE SCALE GENOMIC DNA]</scope>
    <source>
        <strain evidence="1 2">MJ1a</strain>
    </source>
</reference>
<keyword evidence="2" id="KW-1185">Reference proteome</keyword>
<protein>
    <recommendedName>
        <fullName evidence="3">Lipoprotein</fullName>
    </recommendedName>
</protein>
<accession>A0A563UAU6</accession>
<sequence length="128" mass="15370">MDRFKLLITFLICAAFAYGCTAKQDFDRKGWNDGDGLDFPRRNLMIDDLLQKYQFKGMKYKNVVGLLHEPDRFSYDSTNFHYQIILKMQGLDTIRTKNLVFWWNKKDSVITDYKVTEKDYPKKEYKKK</sequence>
<dbReference type="OrthoDB" id="1493479at2"/>
<dbReference type="AlphaFoldDB" id="A0A563UAU6"/>
<dbReference type="Proteomes" id="UP000318010">
    <property type="component" value="Unassembled WGS sequence"/>
</dbReference>
<evidence type="ECO:0008006" key="3">
    <source>
        <dbReference type="Google" id="ProtNLM"/>
    </source>
</evidence>
<evidence type="ECO:0000313" key="2">
    <source>
        <dbReference type="Proteomes" id="UP000318010"/>
    </source>
</evidence>